<dbReference type="GO" id="GO:0005524">
    <property type="term" value="F:ATP binding"/>
    <property type="evidence" value="ECO:0007669"/>
    <property type="project" value="UniProtKB-KW"/>
</dbReference>
<dbReference type="GO" id="GO:0003723">
    <property type="term" value="F:RNA binding"/>
    <property type="evidence" value="ECO:0007669"/>
    <property type="project" value="TreeGrafter"/>
</dbReference>
<evidence type="ECO:0000313" key="18">
    <source>
        <dbReference type="Proteomes" id="UP000287033"/>
    </source>
</evidence>
<dbReference type="InterPro" id="IPR011709">
    <property type="entry name" value="DEAD-box_helicase_OB_fold"/>
</dbReference>
<proteinExistence type="inferred from homology"/>
<comment type="catalytic activity">
    <reaction evidence="12">
        <text>ATP + H2O = ADP + phosphate + H(+)</text>
        <dbReference type="Rhea" id="RHEA:13065"/>
        <dbReference type="ChEBI" id="CHEBI:15377"/>
        <dbReference type="ChEBI" id="CHEBI:15378"/>
        <dbReference type="ChEBI" id="CHEBI:30616"/>
        <dbReference type="ChEBI" id="CHEBI:43474"/>
        <dbReference type="ChEBI" id="CHEBI:456216"/>
        <dbReference type="EC" id="3.6.4.13"/>
    </reaction>
</comment>
<evidence type="ECO:0000256" key="11">
    <source>
        <dbReference type="ARBA" id="ARBA00023242"/>
    </source>
</evidence>
<gene>
    <name evidence="17" type="ORF">chiPu_0008632</name>
</gene>
<evidence type="ECO:0000256" key="4">
    <source>
        <dbReference type="ARBA" id="ARBA00012552"/>
    </source>
</evidence>
<accession>A0A401SIG5</accession>
<keyword evidence="11" id="KW-0539">Nucleus</keyword>
<keyword evidence="7" id="KW-0347">Helicase</keyword>
<keyword evidence="10" id="KW-0496">Mitochondrion</keyword>
<name>A0A401SIG5_CHIPU</name>
<reference evidence="17 18" key="1">
    <citation type="journal article" date="2018" name="Nat. Ecol. Evol.">
        <title>Shark genomes provide insights into elasmobranch evolution and the origin of vertebrates.</title>
        <authorList>
            <person name="Hara Y"/>
            <person name="Yamaguchi K"/>
            <person name="Onimaru K"/>
            <person name="Kadota M"/>
            <person name="Koyanagi M"/>
            <person name="Keeley SD"/>
            <person name="Tatsumi K"/>
            <person name="Tanaka K"/>
            <person name="Motone F"/>
            <person name="Kageyama Y"/>
            <person name="Nozu R"/>
            <person name="Adachi N"/>
            <person name="Nishimura O"/>
            <person name="Nakagawa R"/>
            <person name="Tanegashima C"/>
            <person name="Kiyatake I"/>
            <person name="Matsumoto R"/>
            <person name="Murakumo K"/>
            <person name="Nishida K"/>
            <person name="Terakita A"/>
            <person name="Kuratani S"/>
            <person name="Sato K"/>
            <person name="Hyodo S Kuraku.S."/>
        </authorList>
    </citation>
    <scope>NUCLEOTIDE SEQUENCE [LARGE SCALE GENOMIC DNA]</scope>
</reference>
<keyword evidence="6" id="KW-0378">Hydrolase</keyword>
<evidence type="ECO:0000313" key="17">
    <source>
        <dbReference type="EMBL" id="GCC30184.1"/>
    </source>
</evidence>
<keyword evidence="5" id="KW-0547">Nucleotide-binding</keyword>
<dbReference type="Pfam" id="PF07717">
    <property type="entry name" value="OB_NTP_bind"/>
    <property type="match status" value="1"/>
</dbReference>
<dbReference type="SMART" id="SM00847">
    <property type="entry name" value="HA2"/>
    <property type="match status" value="1"/>
</dbReference>
<dbReference type="InterPro" id="IPR027417">
    <property type="entry name" value="P-loop_NTPase"/>
</dbReference>
<dbReference type="InterPro" id="IPR048333">
    <property type="entry name" value="HA2_WH"/>
</dbReference>
<sequence>MAAVKVHTTKPDSASPCDRETFSEEFGSDSGDEALLCDADLELNPFDGLPYSSRYYKLHQERKQLPVWGAKSAFMASLVSNPFIILCGNARIGKSSQIPQWCAEHCLSSKYQHGVVVCTQTHKQTAVSLALRVADEMDVNIGHEVGYTIPFENCCINETILRYSTDDMLLQEMMSDPLLEHYGVIVIDETHKRTVSTDVLLGLLKDIVRQRPELKVVIISSPHMSKKLHSFYGNVPLIQVENEEPIGYPVEVVYSCIPPENYFMPALKLLFEIHHTREKGDIAIFLSCIKEIDEACNIIRRESSKLHPMLGELVPVPFYPEQSRYVDGPSDILEKNSRQYKRRVLLTTSMGESLICIENVKFVIDVGMEKKNVYNPRIRADSLVTQPISKIQADMRTQIRGSAGLGKCFRLYTEEFLKKEMTELSPACVLESKLTRMVLFLKRMAIADMGQCDFIDKPAPEALMQALEDLDYLAALDDDGNLSEIGIIMSEFPLDPQMAKALVASCEFDCVHEMLTIAAMVTAPFCFLDPPPGSEEIACTCRRKFLHSEGDHFTLINVYNAYKQNKLLSSNQFCEDEKWCHDNFLNCSALRTADAIRADLLDIMQRIELPISKPAFGTHKNSLNVKRALLSGYFMQTARDVDGLGNYVMLTHKHVAQLHPFSSYCSTKLKPEWVLFHEFTISENNCIRIVSDVSPEMFVQLAPQYYFTNLPPSESKELLQEIIDHFSKLSDGEEQHVSNKENKQEDLSHQHEDRCVIQ</sequence>
<evidence type="ECO:0000256" key="8">
    <source>
        <dbReference type="ARBA" id="ARBA00022840"/>
    </source>
</evidence>
<dbReference type="OMA" id="CTQVHKP"/>
<dbReference type="GO" id="GO:0016787">
    <property type="term" value="F:hydrolase activity"/>
    <property type="evidence" value="ECO:0007669"/>
    <property type="project" value="UniProtKB-KW"/>
</dbReference>
<protein>
    <recommendedName>
        <fullName evidence="13">Putative pre-mRNA-splicing factor ATP-dependent RNA helicase DHX32</fullName>
        <ecNumber evidence="4">3.6.4.13</ecNumber>
    </recommendedName>
    <alternativeName>
        <fullName evidence="14">DEAH box protein 32</fullName>
    </alternativeName>
</protein>
<dbReference type="Pfam" id="PF21010">
    <property type="entry name" value="HA2_C"/>
    <property type="match status" value="1"/>
</dbReference>
<evidence type="ECO:0000256" key="6">
    <source>
        <dbReference type="ARBA" id="ARBA00022801"/>
    </source>
</evidence>
<evidence type="ECO:0000256" key="14">
    <source>
        <dbReference type="ARBA" id="ARBA00083358"/>
    </source>
</evidence>
<keyword evidence="18" id="KW-1185">Reference proteome</keyword>
<comment type="caution">
    <text evidence="17">The sequence shown here is derived from an EMBL/GenBank/DDBJ whole genome shotgun (WGS) entry which is preliminary data.</text>
</comment>
<evidence type="ECO:0000256" key="13">
    <source>
        <dbReference type="ARBA" id="ARBA00073474"/>
    </source>
</evidence>
<dbReference type="STRING" id="137246.A0A401SIG5"/>
<dbReference type="Proteomes" id="UP000287033">
    <property type="component" value="Unassembled WGS sequence"/>
</dbReference>
<evidence type="ECO:0000256" key="12">
    <source>
        <dbReference type="ARBA" id="ARBA00047984"/>
    </source>
</evidence>
<dbReference type="InterPro" id="IPR001650">
    <property type="entry name" value="Helicase_C-like"/>
</dbReference>
<dbReference type="GO" id="GO:0005681">
    <property type="term" value="C:spliceosomal complex"/>
    <property type="evidence" value="ECO:0007669"/>
    <property type="project" value="TreeGrafter"/>
</dbReference>
<dbReference type="SUPFAM" id="SSF52540">
    <property type="entry name" value="P-loop containing nucleoside triphosphate hydrolases"/>
    <property type="match status" value="1"/>
</dbReference>
<evidence type="ECO:0000256" key="9">
    <source>
        <dbReference type="ARBA" id="ARBA00022990"/>
    </source>
</evidence>
<feature type="domain" description="Helicase C-terminal" evidence="16">
    <location>
        <begin position="266"/>
        <end position="445"/>
    </location>
</feature>
<dbReference type="CDD" id="cd18791">
    <property type="entry name" value="SF2_C_RHA"/>
    <property type="match status" value="1"/>
</dbReference>
<dbReference type="FunFam" id="3.40.50.300:FF:001007">
    <property type="entry name" value="putative pre-mRNA-splicing factor ATP-dependent RNA helicase DHX32"/>
    <property type="match status" value="1"/>
</dbReference>
<dbReference type="FunFam" id="3.40.50.300:FF:001055">
    <property type="entry name" value="putative pre-mRNA-splicing factor ATP-dependent RNA helicase DHX32"/>
    <property type="match status" value="1"/>
</dbReference>
<dbReference type="PROSITE" id="PS51194">
    <property type="entry name" value="HELICASE_CTER"/>
    <property type="match status" value="1"/>
</dbReference>
<dbReference type="GO" id="GO:0003724">
    <property type="term" value="F:RNA helicase activity"/>
    <property type="evidence" value="ECO:0007669"/>
    <property type="project" value="UniProtKB-EC"/>
</dbReference>
<comment type="similarity">
    <text evidence="3">Belongs to the DEAD box helicase family. DEAH subfamily.</text>
</comment>
<dbReference type="PANTHER" id="PTHR18934">
    <property type="entry name" value="ATP-DEPENDENT RNA HELICASE"/>
    <property type="match status" value="1"/>
</dbReference>
<dbReference type="AlphaFoldDB" id="A0A401SIG5"/>
<evidence type="ECO:0000256" key="3">
    <source>
        <dbReference type="ARBA" id="ARBA00008792"/>
    </source>
</evidence>
<evidence type="ECO:0000256" key="15">
    <source>
        <dbReference type="SAM" id="MobiDB-lite"/>
    </source>
</evidence>
<dbReference type="EMBL" id="BEZZ01000287">
    <property type="protein sequence ID" value="GCC30184.1"/>
    <property type="molecule type" value="Genomic_DNA"/>
</dbReference>
<dbReference type="Gene3D" id="1.20.120.1080">
    <property type="match status" value="1"/>
</dbReference>
<evidence type="ECO:0000256" key="7">
    <source>
        <dbReference type="ARBA" id="ARBA00022806"/>
    </source>
</evidence>
<dbReference type="InterPro" id="IPR007502">
    <property type="entry name" value="Helicase-assoc_dom"/>
</dbReference>
<evidence type="ECO:0000256" key="10">
    <source>
        <dbReference type="ARBA" id="ARBA00023128"/>
    </source>
</evidence>
<dbReference type="Pfam" id="PF04408">
    <property type="entry name" value="WHD_HA2"/>
    <property type="match status" value="1"/>
</dbReference>
<dbReference type="CDD" id="cd17977">
    <property type="entry name" value="DEXHc_DHX32"/>
    <property type="match status" value="1"/>
</dbReference>
<dbReference type="Gene3D" id="3.40.50.300">
    <property type="entry name" value="P-loop containing nucleotide triphosphate hydrolases"/>
    <property type="match status" value="2"/>
</dbReference>
<dbReference type="PANTHER" id="PTHR18934:SF88">
    <property type="entry name" value="PRE-MRNA-SPLICING FACTOR ATP-DEPENDENT RNA HELICASE DHX32-RELATED"/>
    <property type="match status" value="1"/>
</dbReference>
<feature type="region of interest" description="Disordered" evidence="15">
    <location>
        <begin position="730"/>
        <end position="758"/>
    </location>
</feature>
<evidence type="ECO:0000256" key="5">
    <source>
        <dbReference type="ARBA" id="ARBA00022741"/>
    </source>
</evidence>
<comment type="subcellular location">
    <subcellularLocation>
        <location evidence="2">Mitochondrion</location>
    </subcellularLocation>
    <subcellularLocation>
        <location evidence="1">Nucleus</location>
    </subcellularLocation>
</comment>
<dbReference type="FunFam" id="1.20.120.1080:FF:000010">
    <property type="entry name" value="ATP-dependent RNA helicase DQX1 isoform X1"/>
    <property type="match status" value="1"/>
</dbReference>
<evidence type="ECO:0000259" key="16">
    <source>
        <dbReference type="PROSITE" id="PS51194"/>
    </source>
</evidence>
<dbReference type="EC" id="3.6.4.13" evidence="4"/>
<dbReference type="GO" id="GO:0005739">
    <property type="term" value="C:mitochondrion"/>
    <property type="evidence" value="ECO:0007669"/>
    <property type="project" value="UniProtKB-SubCell"/>
</dbReference>
<organism evidence="17 18">
    <name type="scientific">Chiloscyllium punctatum</name>
    <name type="common">Brownbanded bambooshark</name>
    <name type="synonym">Hemiscyllium punctatum</name>
    <dbReference type="NCBI Taxonomy" id="137246"/>
    <lineage>
        <taxon>Eukaryota</taxon>
        <taxon>Metazoa</taxon>
        <taxon>Chordata</taxon>
        <taxon>Craniata</taxon>
        <taxon>Vertebrata</taxon>
        <taxon>Chondrichthyes</taxon>
        <taxon>Elasmobranchii</taxon>
        <taxon>Galeomorphii</taxon>
        <taxon>Galeoidea</taxon>
        <taxon>Orectolobiformes</taxon>
        <taxon>Hemiscylliidae</taxon>
        <taxon>Chiloscyllium</taxon>
    </lineage>
</organism>
<dbReference type="OrthoDB" id="10253254at2759"/>
<feature type="region of interest" description="Disordered" evidence="15">
    <location>
        <begin position="1"/>
        <end position="26"/>
    </location>
</feature>
<keyword evidence="9" id="KW-0007">Acetylation</keyword>
<evidence type="ECO:0000256" key="2">
    <source>
        <dbReference type="ARBA" id="ARBA00004173"/>
    </source>
</evidence>
<keyword evidence="8" id="KW-0067">ATP-binding</keyword>
<evidence type="ECO:0000256" key="1">
    <source>
        <dbReference type="ARBA" id="ARBA00004123"/>
    </source>
</evidence>